<feature type="signal peptide" evidence="1">
    <location>
        <begin position="1"/>
        <end position="19"/>
    </location>
</feature>
<accession>A0A448L9N8</accession>
<organism evidence="2 3">
    <name type="scientific">Segatella oris</name>
    <dbReference type="NCBI Taxonomy" id="28135"/>
    <lineage>
        <taxon>Bacteria</taxon>
        <taxon>Pseudomonadati</taxon>
        <taxon>Bacteroidota</taxon>
        <taxon>Bacteroidia</taxon>
        <taxon>Bacteroidales</taxon>
        <taxon>Prevotellaceae</taxon>
        <taxon>Segatella</taxon>
    </lineage>
</organism>
<keyword evidence="1" id="KW-0732">Signal</keyword>
<evidence type="ECO:0000256" key="1">
    <source>
        <dbReference type="SAM" id="SignalP"/>
    </source>
</evidence>
<name>A0A448L9N8_9BACT</name>
<gene>
    <name evidence="2" type="ORF">NCTC13071_02760</name>
</gene>
<dbReference type="EMBL" id="LR134384">
    <property type="protein sequence ID" value="VEH16720.1"/>
    <property type="molecule type" value="Genomic_DNA"/>
</dbReference>
<feature type="chain" id="PRO_5019213730" evidence="1">
    <location>
        <begin position="20"/>
        <end position="120"/>
    </location>
</feature>
<protein>
    <submittedName>
        <fullName evidence="2">Uncharacterized protein</fullName>
    </submittedName>
</protein>
<evidence type="ECO:0000313" key="2">
    <source>
        <dbReference type="EMBL" id="VEH16720.1"/>
    </source>
</evidence>
<sequence>MKKMFLTLVAVMSMTMAFAEGENTVATNTVAAYNMTVNYSKLAEALGLSMDQLESVEDVHKTFCIEMMNAANAPKDERKNMVDKAIEKNLKYMHYILNNSQYSKYLLLLNTTMNNRGLNK</sequence>
<proteinExistence type="predicted"/>
<evidence type="ECO:0000313" key="3">
    <source>
        <dbReference type="Proteomes" id="UP000274578"/>
    </source>
</evidence>
<dbReference type="KEGG" id="poc:NCTC13071_02760"/>
<dbReference type="Proteomes" id="UP000274578">
    <property type="component" value="Chromosome 1"/>
</dbReference>
<dbReference type="AlphaFoldDB" id="A0A448L9N8"/>
<reference evidence="2 3" key="1">
    <citation type="submission" date="2018-12" db="EMBL/GenBank/DDBJ databases">
        <authorList>
            <consortium name="Pathogen Informatics"/>
        </authorList>
    </citation>
    <scope>NUCLEOTIDE SEQUENCE [LARGE SCALE GENOMIC DNA]</scope>
    <source>
        <strain evidence="2 3">NCTC13071</strain>
    </source>
</reference>